<feature type="region of interest" description="Disordered" evidence="2">
    <location>
        <begin position="1"/>
        <end position="20"/>
    </location>
</feature>
<protein>
    <submittedName>
        <fullName evidence="3">Uncharacterized protein</fullName>
    </submittedName>
</protein>
<dbReference type="OrthoDB" id="1937314at2759"/>
<evidence type="ECO:0000313" key="4">
    <source>
        <dbReference type="Proteomes" id="UP000242715"/>
    </source>
</evidence>
<evidence type="ECO:0000256" key="1">
    <source>
        <dbReference type="SAM" id="Coils"/>
    </source>
</evidence>
<dbReference type="PANTHER" id="PTHR38936:SF1">
    <property type="entry name" value="DUF641 DOMAIN-CONTAINING PROTEIN"/>
    <property type="match status" value="1"/>
</dbReference>
<evidence type="ECO:0000256" key="2">
    <source>
        <dbReference type="SAM" id="MobiDB-lite"/>
    </source>
</evidence>
<reference evidence="4" key="1">
    <citation type="journal article" date="2017" name="Front. Plant Sci.">
        <title>Climate Clever Clovers: New Paradigm to Reduce the Environmental Footprint of Ruminants by Breeding Low Methanogenic Forages Utilizing Haplotype Variation.</title>
        <authorList>
            <person name="Kaur P."/>
            <person name="Appels R."/>
            <person name="Bayer P.E."/>
            <person name="Keeble-Gagnere G."/>
            <person name="Wang J."/>
            <person name="Hirakawa H."/>
            <person name="Shirasawa K."/>
            <person name="Vercoe P."/>
            <person name="Stefanova K."/>
            <person name="Durmic Z."/>
            <person name="Nichols P."/>
            <person name="Revell C."/>
            <person name="Isobe S.N."/>
            <person name="Edwards D."/>
            <person name="Erskine W."/>
        </authorList>
    </citation>
    <scope>NUCLEOTIDE SEQUENCE [LARGE SCALE GENOMIC DNA]</scope>
    <source>
        <strain evidence="4">cv. Daliak</strain>
    </source>
</reference>
<feature type="coiled-coil region" evidence="1">
    <location>
        <begin position="153"/>
        <end position="204"/>
    </location>
</feature>
<gene>
    <name evidence="3" type="ORF">TSUD_334000</name>
</gene>
<evidence type="ECO:0000313" key="3">
    <source>
        <dbReference type="EMBL" id="GAU23353.1"/>
    </source>
</evidence>
<feature type="compositionally biased region" description="Polar residues" evidence="2">
    <location>
        <begin position="47"/>
        <end position="63"/>
    </location>
</feature>
<keyword evidence="1" id="KW-0175">Coiled coil</keyword>
<dbReference type="AlphaFoldDB" id="A0A2Z6M079"/>
<dbReference type="Proteomes" id="UP000242715">
    <property type="component" value="Unassembled WGS sequence"/>
</dbReference>
<feature type="region of interest" description="Disordered" evidence="2">
    <location>
        <begin position="37"/>
        <end position="63"/>
    </location>
</feature>
<accession>A0A2Z6M079</accession>
<sequence>MSKYRNASVRRSERIRSGVIKSSNSKQGVEFIVDVVSDSEKDEPESQTEQVLPQPNPDTHTGQVQVLPQSDAQIEQVSPQSNAQIEQLLLEPELELEPAENISNKSLDEKVDYALHKIEDLYKIIDLLKSKVGGNVALYESPSMAPISYRSMYIDSQKKLEALANENQLLNEQLENALSKVEMYEKENRVLNQLYDRLKDTVREQLSNVTKTTEAATQEIDTAYSASAAKRKRIEG</sequence>
<name>A0A2Z6M079_TRISU</name>
<dbReference type="EMBL" id="DF973268">
    <property type="protein sequence ID" value="GAU23353.1"/>
    <property type="molecule type" value="Genomic_DNA"/>
</dbReference>
<organism evidence="3 4">
    <name type="scientific">Trifolium subterraneum</name>
    <name type="common">Subterranean clover</name>
    <dbReference type="NCBI Taxonomy" id="3900"/>
    <lineage>
        <taxon>Eukaryota</taxon>
        <taxon>Viridiplantae</taxon>
        <taxon>Streptophyta</taxon>
        <taxon>Embryophyta</taxon>
        <taxon>Tracheophyta</taxon>
        <taxon>Spermatophyta</taxon>
        <taxon>Magnoliopsida</taxon>
        <taxon>eudicotyledons</taxon>
        <taxon>Gunneridae</taxon>
        <taxon>Pentapetalae</taxon>
        <taxon>rosids</taxon>
        <taxon>fabids</taxon>
        <taxon>Fabales</taxon>
        <taxon>Fabaceae</taxon>
        <taxon>Papilionoideae</taxon>
        <taxon>50 kb inversion clade</taxon>
        <taxon>NPAAA clade</taxon>
        <taxon>Hologalegina</taxon>
        <taxon>IRL clade</taxon>
        <taxon>Trifolieae</taxon>
        <taxon>Trifolium</taxon>
    </lineage>
</organism>
<keyword evidence="4" id="KW-1185">Reference proteome</keyword>
<dbReference type="PANTHER" id="PTHR38936">
    <property type="entry name" value="TITIN-LIKE ISOFORM X2"/>
    <property type="match status" value="1"/>
</dbReference>
<proteinExistence type="predicted"/>